<evidence type="ECO:0000256" key="2">
    <source>
        <dbReference type="ARBA" id="ARBA00023125"/>
    </source>
</evidence>
<feature type="domain" description="HTH marR-type" evidence="4">
    <location>
        <begin position="1"/>
        <end position="141"/>
    </location>
</feature>
<proteinExistence type="predicted"/>
<dbReference type="PANTHER" id="PTHR42756">
    <property type="entry name" value="TRANSCRIPTIONAL REGULATOR, MARR"/>
    <property type="match status" value="1"/>
</dbReference>
<dbReference type="InterPro" id="IPR036390">
    <property type="entry name" value="WH_DNA-bd_sf"/>
</dbReference>
<dbReference type="InterPro" id="IPR036388">
    <property type="entry name" value="WH-like_DNA-bd_sf"/>
</dbReference>
<keyword evidence="6" id="KW-1185">Reference proteome</keyword>
<dbReference type="Pfam" id="PF01047">
    <property type="entry name" value="MarR"/>
    <property type="match status" value="1"/>
</dbReference>
<evidence type="ECO:0000259" key="4">
    <source>
        <dbReference type="PROSITE" id="PS50995"/>
    </source>
</evidence>
<dbReference type="RefSeq" id="WP_122918889.1">
    <property type="nucleotide sequence ID" value="NZ_RHHQ01000012.1"/>
</dbReference>
<keyword evidence="3" id="KW-0804">Transcription</keyword>
<protein>
    <submittedName>
        <fullName evidence="5">MarR family transcriptional regulator</fullName>
    </submittedName>
</protein>
<comment type="caution">
    <text evidence="5">The sequence shown here is derived from an EMBL/GenBank/DDBJ whole genome shotgun (WGS) entry which is preliminary data.</text>
</comment>
<dbReference type="PRINTS" id="PR00598">
    <property type="entry name" value="HTHMARR"/>
</dbReference>
<dbReference type="PANTHER" id="PTHR42756:SF1">
    <property type="entry name" value="TRANSCRIPTIONAL REPRESSOR OF EMRAB OPERON"/>
    <property type="match status" value="1"/>
</dbReference>
<dbReference type="SMART" id="SM00347">
    <property type="entry name" value="HTH_MARR"/>
    <property type="match status" value="1"/>
</dbReference>
<accession>A0A3M8DGE2</accession>
<evidence type="ECO:0000313" key="5">
    <source>
        <dbReference type="EMBL" id="RNB87190.1"/>
    </source>
</evidence>
<dbReference type="GO" id="GO:0003700">
    <property type="term" value="F:DNA-binding transcription factor activity"/>
    <property type="evidence" value="ECO:0007669"/>
    <property type="project" value="InterPro"/>
</dbReference>
<organism evidence="5 6">
    <name type="scientific">Brevibacillus fluminis</name>
    <dbReference type="NCBI Taxonomy" id="511487"/>
    <lineage>
        <taxon>Bacteria</taxon>
        <taxon>Bacillati</taxon>
        <taxon>Bacillota</taxon>
        <taxon>Bacilli</taxon>
        <taxon>Bacillales</taxon>
        <taxon>Paenibacillaceae</taxon>
        <taxon>Brevibacillus</taxon>
    </lineage>
</organism>
<sequence length="153" mass="17249">MTTLQKLTDLVQSYFDLIVHLPRLVNNEGIAKGVGITATQGYVLHYLHTHGSQRATDLAKVTGLTSSAITQISDGLEKLGTIERLRLKEDRRTVMISITEAGVELVEKLYRCRVLKMAEALENMSREEVLELLRIMKGTSELLEQRLKEEPND</sequence>
<dbReference type="Proteomes" id="UP000271031">
    <property type="component" value="Unassembled WGS sequence"/>
</dbReference>
<evidence type="ECO:0000256" key="3">
    <source>
        <dbReference type="ARBA" id="ARBA00023163"/>
    </source>
</evidence>
<dbReference type="Gene3D" id="1.10.10.10">
    <property type="entry name" value="Winged helix-like DNA-binding domain superfamily/Winged helix DNA-binding domain"/>
    <property type="match status" value="1"/>
</dbReference>
<gene>
    <name evidence="5" type="ORF">EDM56_16050</name>
</gene>
<dbReference type="InterPro" id="IPR000835">
    <property type="entry name" value="HTH_MarR-typ"/>
</dbReference>
<keyword evidence="1" id="KW-0805">Transcription regulation</keyword>
<dbReference type="PROSITE" id="PS50995">
    <property type="entry name" value="HTH_MARR_2"/>
    <property type="match status" value="1"/>
</dbReference>
<evidence type="ECO:0000256" key="1">
    <source>
        <dbReference type="ARBA" id="ARBA00023015"/>
    </source>
</evidence>
<dbReference type="SUPFAM" id="SSF46785">
    <property type="entry name" value="Winged helix' DNA-binding domain"/>
    <property type="match status" value="1"/>
</dbReference>
<name>A0A3M8DGE2_9BACL</name>
<dbReference type="EMBL" id="RHHQ01000012">
    <property type="protein sequence ID" value="RNB87190.1"/>
    <property type="molecule type" value="Genomic_DNA"/>
</dbReference>
<reference evidence="5 6" key="1">
    <citation type="submission" date="2018-10" db="EMBL/GenBank/DDBJ databases">
        <title>Phylogenomics of Brevibacillus.</title>
        <authorList>
            <person name="Dunlap C."/>
        </authorList>
    </citation>
    <scope>NUCLEOTIDE SEQUENCE [LARGE SCALE GENOMIC DNA]</scope>
    <source>
        <strain evidence="5 6">JCM 15716</strain>
    </source>
</reference>
<dbReference type="GO" id="GO:0003677">
    <property type="term" value="F:DNA binding"/>
    <property type="evidence" value="ECO:0007669"/>
    <property type="project" value="UniProtKB-KW"/>
</dbReference>
<keyword evidence="2" id="KW-0238">DNA-binding</keyword>
<evidence type="ECO:0000313" key="6">
    <source>
        <dbReference type="Proteomes" id="UP000271031"/>
    </source>
</evidence>
<dbReference type="AlphaFoldDB" id="A0A3M8DGE2"/>
<dbReference type="OrthoDB" id="166070at2"/>